<protein>
    <submittedName>
        <fullName evidence="1">Uncharacterized protein</fullName>
    </submittedName>
</protein>
<dbReference type="AlphaFoldDB" id="A0A0E3JS15"/>
<dbReference type="STRING" id="1548.CSCA_4910"/>
<dbReference type="EMBL" id="CP009933">
    <property type="protein sequence ID" value="AKA72035.1"/>
    <property type="molecule type" value="Genomic_DNA"/>
</dbReference>
<dbReference type="Proteomes" id="UP000033115">
    <property type="component" value="Chromosome"/>
</dbReference>
<sequence length="45" mass="5303">MGTQKTHWDIKGTSKGENYKLSFGSYKNNFISKGRRIKYDLFNRS</sequence>
<keyword evidence="2" id="KW-1185">Reference proteome</keyword>
<accession>A0A0E3JS15</accession>
<name>A0A0E3JS15_CLOSL</name>
<dbReference type="KEGG" id="csq:CSCA_4910"/>
<evidence type="ECO:0000313" key="1">
    <source>
        <dbReference type="EMBL" id="AKA72035.1"/>
    </source>
</evidence>
<reference evidence="1 2" key="1">
    <citation type="journal article" date="2015" name="J. Biotechnol.">
        <title>Complete genome sequence of a malodorant-producing acetogen, Clostridium scatologenes ATCC 25775(T).</title>
        <authorList>
            <person name="Zhu Z."/>
            <person name="Guo T."/>
            <person name="Zheng H."/>
            <person name="Song T."/>
            <person name="Ouyang P."/>
            <person name="Xie J."/>
        </authorList>
    </citation>
    <scope>NUCLEOTIDE SEQUENCE [LARGE SCALE GENOMIC DNA]</scope>
    <source>
        <strain evidence="1 2">ATCC 25775</strain>
    </source>
</reference>
<gene>
    <name evidence="1" type="ORF">CSCA_4910</name>
</gene>
<evidence type="ECO:0000313" key="2">
    <source>
        <dbReference type="Proteomes" id="UP000033115"/>
    </source>
</evidence>
<proteinExistence type="predicted"/>
<organism evidence="1 2">
    <name type="scientific">Clostridium scatologenes</name>
    <dbReference type="NCBI Taxonomy" id="1548"/>
    <lineage>
        <taxon>Bacteria</taxon>
        <taxon>Bacillati</taxon>
        <taxon>Bacillota</taxon>
        <taxon>Clostridia</taxon>
        <taxon>Eubacteriales</taxon>
        <taxon>Clostridiaceae</taxon>
        <taxon>Clostridium</taxon>
    </lineage>
</organism>
<dbReference type="HOGENOM" id="CLU_3198231_0_0_9"/>